<feature type="domain" description="GGDEF" evidence="5">
    <location>
        <begin position="574"/>
        <end position="711"/>
    </location>
</feature>
<dbReference type="EC" id="2.7.7.65" evidence="2"/>
<evidence type="ECO:0000256" key="1">
    <source>
        <dbReference type="ARBA" id="ARBA00001946"/>
    </source>
</evidence>
<evidence type="ECO:0000256" key="2">
    <source>
        <dbReference type="ARBA" id="ARBA00012528"/>
    </source>
</evidence>
<dbReference type="InterPro" id="IPR043128">
    <property type="entry name" value="Rev_trsase/Diguanyl_cyclase"/>
</dbReference>
<reference evidence="6 7" key="1">
    <citation type="submission" date="2020-04" db="EMBL/GenBank/DDBJ databases">
        <title>Ferrimonas sp. S7 isolated from sea water.</title>
        <authorList>
            <person name="Bae S.S."/>
            <person name="Baek K."/>
        </authorList>
    </citation>
    <scope>NUCLEOTIDE SEQUENCE [LARGE SCALE GENOMIC DNA]</scope>
    <source>
        <strain evidence="6 7">S7</strain>
    </source>
</reference>
<feature type="transmembrane region" description="Helical" evidence="4">
    <location>
        <begin position="444"/>
        <end position="462"/>
    </location>
</feature>
<accession>A0A6H1UC12</accession>
<feature type="transmembrane region" description="Helical" evidence="4">
    <location>
        <begin position="41"/>
        <end position="57"/>
    </location>
</feature>
<protein>
    <recommendedName>
        <fullName evidence="2">diguanylate cyclase</fullName>
        <ecNumber evidence="2">2.7.7.65</ecNumber>
    </recommendedName>
</protein>
<dbReference type="InterPro" id="IPR050469">
    <property type="entry name" value="Diguanylate_Cyclase"/>
</dbReference>
<keyword evidence="4" id="KW-1133">Transmembrane helix</keyword>
<dbReference type="EMBL" id="CP051180">
    <property type="protein sequence ID" value="QIZ76120.1"/>
    <property type="molecule type" value="Genomic_DNA"/>
</dbReference>
<dbReference type="NCBIfam" id="TIGR00254">
    <property type="entry name" value="GGDEF"/>
    <property type="match status" value="1"/>
</dbReference>
<organism evidence="6 7">
    <name type="scientific">Ferrimonas lipolytica</name>
    <dbReference type="NCBI Taxonomy" id="2724191"/>
    <lineage>
        <taxon>Bacteria</taxon>
        <taxon>Pseudomonadati</taxon>
        <taxon>Pseudomonadota</taxon>
        <taxon>Gammaproteobacteria</taxon>
        <taxon>Alteromonadales</taxon>
        <taxon>Ferrimonadaceae</taxon>
        <taxon>Ferrimonas</taxon>
    </lineage>
</organism>
<dbReference type="PROSITE" id="PS51257">
    <property type="entry name" value="PROKAR_LIPOPROTEIN"/>
    <property type="match status" value="1"/>
</dbReference>
<keyword evidence="4" id="KW-0812">Transmembrane</keyword>
<dbReference type="SUPFAM" id="SSF55073">
    <property type="entry name" value="Nucleotide cyclase"/>
    <property type="match status" value="1"/>
</dbReference>
<dbReference type="FunFam" id="3.30.70.270:FF:000001">
    <property type="entry name" value="Diguanylate cyclase domain protein"/>
    <property type="match status" value="1"/>
</dbReference>
<keyword evidence="4" id="KW-0472">Membrane</keyword>
<dbReference type="GO" id="GO:0052621">
    <property type="term" value="F:diguanylate cyclase activity"/>
    <property type="evidence" value="ECO:0007669"/>
    <property type="project" value="UniProtKB-EC"/>
</dbReference>
<feature type="transmembrane region" description="Helical" evidence="4">
    <location>
        <begin position="16"/>
        <end position="35"/>
    </location>
</feature>
<dbReference type="Pfam" id="PF00990">
    <property type="entry name" value="GGDEF"/>
    <property type="match status" value="1"/>
</dbReference>
<dbReference type="PROSITE" id="PS50887">
    <property type="entry name" value="GGDEF"/>
    <property type="match status" value="1"/>
</dbReference>
<evidence type="ECO:0000313" key="7">
    <source>
        <dbReference type="Proteomes" id="UP000501602"/>
    </source>
</evidence>
<dbReference type="Proteomes" id="UP000501602">
    <property type="component" value="Chromosome"/>
</dbReference>
<feature type="transmembrane region" description="Helical" evidence="4">
    <location>
        <begin position="146"/>
        <end position="164"/>
    </location>
</feature>
<feature type="transmembrane region" description="Helical" evidence="4">
    <location>
        <begin position="104"/>
        <end position="125"/>
    </location>
</feature>
<name>A0A6H1UC12_9GAMM</name>
<dbReference type="InterPro" id="IPR000160">
    <property type="entry name" value="GGDEF_dom"/>
</dbReference>
<dbReference type="GO" id="GO:1902201">
    <property type="term" value="P:negative regulation of bacterial-type flagellum-dependent cell motility"/>
    <property type="evidence" value="ECO:0007669"/>
    <property type="project" value="TreeGrafter"/>
</dbReference>
<dbReference type="PANTHER" id="PTHR45138:SF9">
    <property type="entry name" value="DIGUANYLATE CYCLASE DGCM-RELATED"/>
    <property type="match status" value="1"/>
</dbReference>
<dbReference type="CDD" id="cd01949">
    <property type="entry name" value="GGDEF"/>
    <property type="match status" value="1"/>
</dbReference>
<proteinExistence type="predicted"/>
<sequence length="736" mass="82412">MFASQRQDRTASKQRLYCYLAATLLGCIGLLVNLFPIPLFANVHLILGNAAILIASARLGRGPLLWCMLLTVSGLYFSFGQPISYFLFGLEALFVNELRRRGQFLLYADLIYWTLLGMPLAYLLFSLSPYPNQYMLFSVVKQGFNGVLYTAIASVILMLMPKWWLQGVSDQEVVNRDFRDKLSYGVVILISLSLMVSLLLSSCYLIRTQQELLFQQMDSASVRVSDDLEQIINRYVDAIEIAGKWMPTETAVRQDAVAELHQQYQGFSSILVAKNDGSVVAATPRSYLDHSPQFAVRQYSYLANNFAIHKTQLTGAQYSGEDNGGYVVVATAPWFDPLGNADGVIEATINVQYLRSQLDLDGHLRLVITDSDDQVVIASKGLNIEPLSPLKISAQQPTDSAAVNLVKLNQHDDFFEQTTSLTQGWTLHVLTAYKPVIERAEQQFLIGLLILIVGSVVSTMLTRKLSRHLTKPLEMLTKQLALPYQAADSMRRLPLGSAREILLLHRELKYQRQSIAQYQEQLEDKVAKRTAELAAANTKLARLALRDGLTGVYNRRHFNDRFESYRQYSLRSDQPLLLAMIDVDHFKRVNDNHGHLVGDDCLKALAAVIQTHFSRENDLVVRYGGEEFLLLLPHMTIETAQLQLEQLRLAVQHRSLVTLADGMQLTVSVSIGAIIADAGLSNSYDDWVFIADQALYRAKNSGRNRLELEAHVDSAVKNSAKQAQTSALTTSLNELG</sequence>
<keyword evidence="7" id="KW-1185">Reference proteome</keyword>
<dbReference type="PANTHER" id="PTHR45138">
    <property type="entry name" value="REGULATORY COMPONENTS OF SENSORY TRANSDUCTION SYSTEM"/>
    <property type="match status" value="1"/>
</dbReference>
<evidence type="ECO:0000313" key="6">
    <source>
        <dbReference type="EMBL" id="QIZ76120.1"/>
    </source>
</evidence>
<evidence type="ECO:0000256" key="4">
    <source>
        <dbReference type="SAM" id="Phobius"/>
    </source>
</evidence>
<dbReference type="InterPro" id="IPR029787">
    <property type="entry name" value="Nucleotide_cyclase"/>
</dbReference>
<feature type="transmembrane region" description="Helical" evidence="4">
    <location>
        <begin position="64"/>
        <end position="84"/>
    </location>
</feature>
<feature type="transmembrane region" description="Helical" evidence="4">
    <location>
        <begin position="184"/>
        <end position="206"/>
    </location>
</feature>
<dbReference type="GO" id="GO:0005886">
    <property type="term" value="C:plasma membrane"/>
    <property type="evidence" value="ECO:0007669"/>
    <property type="project" value="TreeGrafter"/>
</dbReference>
<dbReference type="Gene3D" id="3.30.450.20">
    <property type="entry name" value="PAS domain"/>
    <property type="match status" value="1"/>
</dbReference>
<comment type="cofactor">
    <cofactor evidence="1">
        <name>Mg(2+)</name>
        <dbReference type="ChEBI" id="CHEBI:18420"/>
    </cofactor>
</comment>
<dbReference type="RefSeq" id="WP_168659380.1">
    <property type="nucleotide sequence ID" value="NZ_CP051180.1"/>
</dbReference>
<dbReference type="GO" id="GO:0043709">
    <property type="term" value="P:cell adhesion involved in single-species biofilm formation"/>
    <property type="evidence" value="ECO:0007669"/>
    <property type="project" value="TreeGrafter"/>
</dbReference>
<dbReference type="AlphaFoldDB" id="A0A6H1UC12"/>
<dbReference type="CDD" id="cd18773">
    <property type="entry name" value="PDC1_HK_sensor"/>
    <property type="match status" value="1"/>
</dbReference>
<dbReference type="SMART" id="SM00267">
    <property type="entry name" value="GGDEF"/>
    <property type="match status" value="1"/>
</dbReference>
<evidence type="ECO:0000259" key="5">
    <source>
        <dbReference type="PROSITE" id="PS50887"/>
    </source>
</evidence>
<dbReference type="KEGG" id="fes:HER31_03965"/>
<gene>
    <name evidence="6" type="ORF">HER31_03965</name>
</gene>
<evidence type="ECO:0000256" key="3">
    <source>
        <dbReference type="ARBA" id="ARBA00034247"/>
    </source>
</evidence>
<dbReference type="Gene3D" id="3.30.70.270">
    <property type="match status" value="1"/>
</dbReference>
<comment type="catalytic activity">
    <reaction evidence="3">
        <text>2 GTP = 3',3'-c-di-GMP + 2 diphosphate</text>
        <dbReference type="Rhea" id="RHEA:24898"/>
        <dbReference type="ChEBI" id="CHEBI:33019"/>
        <dbReference type="ChEBI" id="CHEBI:37565"/>
        <dbReference type="ChEBI" id="CHEBI:58805"/>
        <dbReference type="EC" id="2.7.7.65"/>
    </reaction>
</comment>